<proteinExistence type="predicted"/>
<reference evidence="1 2" key="1">
    <citation type="submission" date="2020-07" db="EMBL/GenBank/DDBJ databases">
        <title>Sequencing the genomes of 1000 actinobacteria strains.</title>
        <authorList>
            <person name="Klenk H.-P."/>
        </authorList>
    </citation>
    <scope>NUCLEOTIDE SEQUENCE [LARGE SCALE GENOMIC DNA]</scope>
    <source>
        <strain evidence="1 2">DSM 23871</strain>
    </source>
</reference>
<keyword evidence="2" id="KW-1185">Reference proteome</keyword>
<dbReference type="AlphaFoldDB" id="A0A852T336"/>
<dbReference type="Proteomes" id="UP000589620">
    <property type="component" value="Unassembled WGS sequence"/>
</dbReference>
<evidence type="ECO:0000313" key="2">
    <source>
        <dbReference type="Proteomes" id="UP000589620"/>
    </source>
</evidence>
<dbReference type="EMBL" id="JACCBJ010000001">
    <property type="protein sequence ID" value="NYD75909.1"/>
    <property type="molecule type" value="Genomic_DNA"/>
</dbReference>
<protein>
    <submittedName>
        <fullName evidence="1">FixJ family two-component response regulator</fullName>
    </submittedName>
</protein>
<comment type="caution">
    <text evidence="1">The sequence shown here is derived from an EMBL/GenBank/DDBJ whole genome shotgun (WGS) entry which is preliminary data.</text>
</comment>
<name>A0A852T336_9MICO</name>
<dbReference type="RefSeq" id="WP_179457695.1">
    <property type="nucleotide sequence ID" value="NZ_BAAAPX010000001.1"/>
</dbReference>
<sequence>MSSLTADEIAAALGDLADRLSAAPTVEQLAPIVARLSRRERAVLALVFERLAEEPAGEQLSA</sequence>
<organism evidence="1 2">
    <name type="scientific">Leifsonia soli</name>
    <dbReference type="NCBI Taxonomy" id="582665"/>
    <lineage>
        <taxon>Bacteria</taxon>
        <taxon>Bacillati</taxon>
        <taxon>Actinomycetota</taxon>
        <taxon>Actinomycetes</taxon>
        <taxon>Micrococcales</taxon>
        <taxon>Microbacteriaceae</taxon>
        <taxon>Leifsonia</taxon>
    </lineage>
</organism>
<evidence type="ECO:0000313" key="1">
    <source>
        <dbReference type="EMBL" id="NYD75909.1"/>
    </source>
</evidence>
<accession>A0A852T336</accession>
<gene>
    <name evidence="1" type="ORF">BJ963_003428</name>
</gene>